<dbReference type="InterPro" id="IPR007219">
    <property type="entry name" value="XnlR_reg_dom"/>
</dbReference>
<dbReference type="OrthoDB" id="2154091at2759"/>
<evidence type="ECO:0000256" key="7">
    <source>
        <dbReference type="ARBA" id="ARBA00023242"/>
    </source>
</evidence>
<evidence type="ECO:0000256" key="6">
    <source>
        <dbReference type="ARBA" id="ARBA00023163"/>
    </source>
</evidence>
<evidence type="ECO:0000256" key="5">
    <source>
        <dbReference type="ARBA" id="ARBA00023125"/>
    </source>
</evidence>
<evidence type="ECO:0000256" key="8">
    <source>
        <dbReference type="SAM" id="Coils"/>
    </source>
</evidence>
<dbReference type="GO" id="GO:0006351">
    <property type="term" value="P:DNA-templated transcription"/>
    <property type="evidence" value="ECO:0007669"/>
    <property type="project" value="InterPro"/>
</dbReference>
<evidence type="ECO:0000313" key="11">
    <source>
        <dbReference type="EMBL" id="KAE8399636.1"/>
    </source>
</evidence>
<dbReference type="InterPro" id="IPR001138">
    <property type="entry name" value="Zn2Cys6_DnaBD"/>
</dbReference>
<dbReference type="GO" id="GO:0005634">
    <property type="term" value="C:nucleus"/>
    <property type="evidence" value="ECO:0007669"/>
    <property type="project" value="UniProtKB-SubCell"/>
</dbReference>
<keyword evidence="3" id="KW-0862">Zinc</keyword>
<dbReference type="GO" id="GO:0000981">
    <property type="term" value="F:DNA-binding transcription factor activity, RNA polymerase II-specific"/>
    <property type="evidence" value="ECO:0007669"/>
    <property type="project" value="InterPro"/>
</dbReference>
<dbReference type="GO" id="GO:0009893">
    <property type="term" value="P:positive regulation of metabolic process"/>
    <property type="evidence" value="ECO:0007669"/>
    <property type="project" value="UniProtKB-ARBA"/>
</dbReference>
<evidence type="ECO:0000256" key="3">
    <source>
        <dbReference type="ARBA" id="ARBA00022833"/>
    </source>
</evidence>
<dbReference type="Proteomes" id="UP000325579">
    <property type="component" value="Unassembled WGS sequence"/>
</dbReference>
<evidence type="ECO:0000259" key="10">
    <source>
        <dbReference type="PROSITE" id="PS50048"/>
    </source>
</evidence>
<accession>A0A5N7CZN0</accession>
<keyword evidence="7" id="KW-0539">Nucleus</keyword>
<dbReference type="Pfam" id="PF04082">
    <property type="entry name" value="Fungal_trans"/>
    <property type="match status" value="1"/>
</dbReference>
<protein>
    <submittedName>
        <fullName evidence="11">Fungal-specific transcription factor domain-containing protein</fullName>
    </submittedName>
</protein>
<dbReference type="SUPFAM" id="SSF57701">
    <property type="entry name" value="Zn2/Cys6 DNA-binding domain"/>
    <property type="match status" value="1"/>
</dbReference>
<feature type="region of interest" description="Disordered" evidence="9">
    <location>
        <begin position="125"/>
        <end position="160"/>
    </location>
</feature>
<dbReference type="GO" id="GO:0008270">
    <property type="term" value="F:zinc ion binding"/>
    <property type="evidence" value="ECO:0007669"/>
    <property type="project" value="InterPro"/>
</dbReference>
<gene>
    <name evidence="11" type="ORF">BDV37DRAFT_275095</name>
</gene>
<dbReference type="RefSeq" id="XP_031936955.1">
    <property type="nucleotide sequence ID" value="XM_032085339.1"/>
</dbReference>
<dbReference type="GO" id="GO:0003677">
    <property type="term" value="F:DNA binding"/>
    <property type="evidence" value="ECO:0007669"/>
    <property type="project" value="UniProtKB-KW"/>
</dbReference>
<evidence type="ECO:0000313" key="12">
    <source>
        <dbReference type="Proteomes" id="UP000325579"/>
    </source>
</evidence>
<dbReference type="PROSITE" id="PS00463">
    <property type="entry name" value="ZN2_CY6_FUNGAL_1"/>
    <property type="match status" value="1"/>
</dbReference>
<keyword evidence="6" id="KW-0804">Transcription</keyword>
<keyword evidence="5" id="KW-0238">DNA-binding</keyword>
<dbReference type="Gene3D" id="4.10.240.10">
    <property type="entry name" value="Zn(2)-C6 fungal-type DNA-binding domain"/>
    <property type="match status" value="1"/>
</dbReference>
<dbReference type="PANTHER" id="PTHR31313:SF86">
    <property type="entry name" value="ZN(2)-C6 FUNGAL-TYPE DOMAIN-CONTAINING PROTEIN"/>
    <property type="match status" value="1"/>
</dbReference>
<reference evidence="11 12" key="1">
    <citation type="submission" date="2019-04" db="EMBL/GenBank/DDBJ databases">
        <authorList>
            <consortium name="DOE Joint Genome Institute"/>
            <person name="Mondo S."/>
            <person name="Kjaerbolling I."/>
            <person name="Vesth T."/>
            <person name="Frisvad J.C."/>
            <person name="Nybo J.L."/>
            <person name="Theobald S."/>
            <person name="Kildgaard S."/>
            <person name="Isbrandt T."/>
            <person name="Kuo A."/>
            <person name="Sato A."/>
            <person name="Lyhne E.K."/>
            <person name="Kogle M.E."/>
            <person name="Wiebenga A."/>
            <person name="Kun R.S."/>
            <person name="Lubbers R.J."/>
            <person name="Makela M.R."/>
            <person name="Barry K."/>
            <person name="Chovatia M."/>
            <person name="Clum A."/>
            <person name="Daum C."/>
            <person name="Haridas S."/>
            <person name="He G."/>
            <person name="LaButti K."/>
            <person name="Lipzen A."/>
            <person name="Riley R."/>
            <person name="Salamov A."/>
            <person name="Simmons B.A."/>
            <person name="Magnuson J.K."/>
            <person name="Henrissat B."/>
            <person name="Mortensen U.H."/>
            <person name="Larsen T.O."/>
            <person name="Devries R.P."/>
            <person name="Grigoriev I.V."/>
            <person name="Machida M."/>
            <person name="Baker S.E."/>
            <person name="Andersen M.R."/>
            <person name="Cantor M.N."/>
            <person name="Hua S.X."/>
        </authorList>
    </citation>
    <scope>NUCLEOTIDE SEQUENCE [LARGE SCALE GENOMIC DNA]</scope>
    <source>
        <strain evidence="11 12">CBS 119388</strain>
    </source>
</reference>
<dbReference type="PROSITE" id="PS50048">
    <property type="entry name" value="ZN2_CY6_FUNGAL_2"/>
    <property type="match status" value="1"/>
</dbReference>
<proteinExistence type="predicted"/>
<evidence type="ECO:0000256" key="1">
    <source>
        <dbReference type="ARBA" id="ARBA00004123"/>
    </source>
</evidence>
<evidence type="ECO:0000256" key="2">
    <source>
        <dbReference type="ARBA" id="ARBA00022723"/>
    </source>
</evidence>
<organism evidence="11 12">
    <name type="scientific">Aspergillus pseudonomiae</name>
    <dbReference type="NCBI Taxonomy" id="1506151"/>
    <lineage>
        <taxon>Eukaryota</taxon>
        <taxon>Fungi</taxon>
        <taxon>Dikarya</taxon>
        <taxon>Ascomycota</taxon>
        <taxon>Pezizomycotina</taxon>
        <taxon>Eurotiomycetes</taxon>
        <taxon>Eurotiomycetidae</taxon>
        <taxon>Eurotiales</taxon>
        <taxon>Aspergillaceae</taxon>
        <taxon>Aspergillus</taxon>
        <taxon>Aspergillus subgen. Circumdati</taxon>
    </lineage>
</organism>
<evidence type="ECO:0000256" key="9">
    <source>
        <dbReference type="SAM" id="MobiDB-lite"/>
    </source>
</evidence>
<name>A0A5N7CZN0_9EURO</name>
<feature type="compositionally biased region" description="Polar residues" evidence="9">
    <location>
        <begin position="129"/>
        <end position="144"/>
    </location>
</feature>
<keyword evidence="4" id="KW-0805">Transcription regulation</keyword>
<dbReference type="CDD" id="cd00067">
    <property type="entry name" value="GAL4"/>
    <property type="match status" value="1"/>
</dbReference>
<dbReference type="InterPro" id="IPR036864">
    <property type="entry name" value="Zn2-C6_fun-type_DNA-bd_sf"/>
</dbReference>
<dbReference type="EMBL" id="ML736829">
    <property type="protein sequence ID" value="KAE8399636.1"/>
    <property type="molecule type" value="Genomic_DNA"/>
</dbReference>
<dbReference type="InterPro" id="IPR051615">
    <property type="entry name" value="Transcr_Regulatory_Elem"/>
</dbReference>
<dbReference type="PANTHER" id="PTHR31313">
    <property type="entry name" value="TY1 ENHANCER ACTIVATOR"/>
    <property type="match status" value="1"/>
</dbReference>
<dbReference type="CDD" id="cd12148">
    <property type="entry name" value="fungal_TF_MHR"/>
    <property type="match status" value="1"/>
</dbReference>
<keyword evidence="2" id="KW-0479">Metal-binding</keyword>
<keyword evidence="12" id="KW-1185">Reference proteome</keyword>
<sequence>MRSQSSQWQSQAGVRATCRTCKGCRQRKVKCDGQHPKCAACRTKNQNCEHPRDGRRNVVRAKKEDIRSLQKQVEELKTQIRGQTTAEDVSRTDDIHRRDTTNHIEFGPRCPRDCTPALGCLNERGENLWPSSTSPTESDQSLQGPLTGRKETCADPSSSEGHQIQVYGATSLLPSYLEAPSANCQSKENDEDAFSRNITQDRLIAILSNIDFDGIPNRLHFMYLLTYRSVIMDSLFNSGPYMNKLLLNAIYLQSSLYTYYDRFKSLLIHYVDKPTLPTVVALLTCGACLLQYGKQSASWVYCGMAYRMITDLGYHLEDQRSSQSGEDARLSALDKEVRRRVYWGAYATDKFQSLYLGRPPGLQQSHSNVAHDFLDSYEELEEWKPYIDPRTRVVSDISVPVYPGRPSYALSTFQCLLQLSIISETIINAFYSTNDAKASEQILVKSRERVKAQLDHWRETLPRHLLFNPNTDETPPPHQMTLYTTYWTLVILTEQPFLRRGHFEFTPIPELQYQSKKRCIEASLEIRDLIAEYKKAFSLRRAQYGISYAMYGAVLVLLQHTDQDCEEYSEAIRFFWLALLKSRMCRIEKLVQRIDLDHPGATGGLASNVQLGTEPIPATEAFGQGESWNEPCLNVETDDLFFADDTIFGFFAQE</sequence>
<feature type="coiled-coil region" evidence="8">
    <location>
        <begin position="59"/>
        <end position="86"/>
    </location>
</feature>
<dbReference type="Pfam" id="PF00172">
    <property type="entry name" value="Zn_clus"/>
    <property type="match status" value="1"/>
</dbReference>
<dbReference type="SMART" id="SM00906">
    <property type="entry name" value="Fungal_trans"/>
    <property type="match status" value="1"/>
</dbReference>
<feature type="domain" description="Zn(2)-C6 fungal-type" evidence="10">
    <location>
        <begin position="20"/>
        <end position="50"/>
    </location>
</feature>
<dbReference type="AlphaFoldDB" id="A0A5N7CZN0"/>
<keyword evidence="8" id="KW-0175">Coiled coil</keyword>
<dbReference type="GeneID" id="43670030"/>
<comment type="subcellular location">
    <subcellularLocation>
        <location evidence="1">Nucleus</location>
    </subcellularLocation>
</comment>
<evidence type="ECO:0000256" key="4">
    <source>
        <dbReference type="ARBA" id="ARBA00023015"/>
    </source>
</evidence>
<dbReference type="SMART" id="SM00066">
    <property type="entry name" value="GAL4"/>
    <property type="match status" value="1"/>
</dbReference>